<dbReference type="SMART" id="SM00756">
    <property type="entry name" value="VKc"/>
    <property type="match status" value="1"/>
</dbReference>
<dbReference type="GO" id="GO:0042373">
    <property type="term" value="P:vitamin K metabolic process"/>
    <property type="evidence" value="ECO:0007669"/>
    <property type="project" value="InterPro"/>
</dbReference>
<feature type="domain" description="Vitamin K epoxide reductase" evidence="13">
    <location>
        <begin position="10"/>
        <end position="158"/>
    </location>
</feature>
<dbReference type="GO" id="GO:0007596">
    <property type="term" value="P:blood coagulation"/>
    <property type="evidence" value="ECO:0007669"/>
    <property type="project" value="TreeGrafter"/>
</dbReference>
<keyword evidence="4 12" id="KW-0812">Transmembrane</keyword>
<dbReference type="GO" id="GO:0048038">
    <property type="term" value="F:quinone binding"/>
    <property type="evidence" value="ECO:0007669"/>
    <property type="project" value="UniProtKB-KW"/>
</dbReference>
<organism evidence="14 15">
    <name type="scientific">Cynoglossus semilaevis</name>
    <name type="common">Tongue sole</name>
    <dbReference type="NCBI Taxonomy" id="244447"/>
    <lineage>
        <taxon>Eukaryota</taxon>
        <taxon>Metazoa</taxon>
        <taxon>Chordata</taxon>
        <taxon>Craniata</taxon>
        <taxon>Vertebrata</taxon>
        <taxon>Euteleostomi</taxon>
        <taxon>Actinopterygii</taxon>
        <taxon>Neopterygii</taxon>
        <taxon>Teleostei</taxon>
        <taxon>Neoteleostei</taxon>
        <taxon>Acanthomorphata</taxon>
        <taxon>Carangaria</taxon>
        <taxon>Pleuronectiformes</taxon>
        <taxon>Pleuronectoidei</taxon>
        <taxon>Cynoglossidae</taxon>
        <taxon>Cynoglossinae</taxon>
        <taxon>Cynoglossus</taxon>
    </lineage>
</organism>
<reference evidence="14" key="2">
    <citation type="submission" date="2025-08" db="UniProtKB">
        <authorList>
            <consortium name="Ensembl"/>
        </authorList>
    </citation>
    <scope>IDENTIFICATION</scope>
</reference>
<dbReference type="PANTHER" id="PTHR14519">
    <property type="entry name" value="VITAMIN K EPOXIDE REDUCTASE COMPLEX, SUBUNIT 1"/>
    <property type="match status" value="1"/>
</dbReference>
<evidence type="ECO:0000256" key="5">
    <source>
        <dbReference type="ARBA" id="ARBA00022719"/>
    </source>
</evidence>
<dbReference type="PANTHER" id="PTHR14519:SF8">
    <property type="entry name" value="VITAMIN K EPOXIDE REDUCTASE COMPLEX SUBUNIT 1"/>
    <property type="match status" value="1"/>
</dbReference>
<evidence type="ECO:0000259" key="13">
    <source>
        <dbReference type="SMART" id="SM00756"/>
    </source>
</evidence>
<evidence type="ECO:0000256" key="7">
    <source>
        <dbReference type="ARBA" id="ARBA00022989"/>
    </source>
</evidence>
<reference evidence="14" key="3">
    <citation type="submission" date="2025-09" db="UniProtKB">
        <authorList>
            <consortium name="Ensembl"/>
        </authorList>
    </citation>
    <scope>IDENTIFICATION</scope>
</reference>
<dbReference type="InParanoid" id="A0A3P8WT26"/>
<evidence type="ECO:0000256" key="9">
    <source>
        <dbReference type="ARBA" id="ARBA00023136"/>
    </source>
</evidence>
<dbReference type="KEGG" id="csem:103382040"/>
<keyword evidence="15" id="KW-1185">Reference proteome</keyword>
<evidence type="ECO:0000256" key="12">
    <source>
        <dbReference type="SAM" id="Phobius"/>
    </source>
</evidence>
<evidence type="ECO:0000256" key="3">
    <source>
        <dbReference type="ARBA" id="ARBA00012278"/>
    </source>
</evidence>
<dbReference type="Ensembl" id="ENSCSET00000031008.1">
    <property type="protein sequence ID" value="ENSCSEP00000030603.1"/>
    <property type="gene ID" value="ENSCSEG00000019605.1"/>
</dbReference>
<accession>A0A3P8WT26</accession>
<keyword evidence="9 12" id="KW-0472">Membrane</keyword>
<dbReference type="Gene3D" id="1.20.1440.130">
    <property type="entry name" value="VKOR domain"/>
    <property type="match status" value="1"/>
</dbReference>
<dbReference type="Pfam" id="PF07884">
    <property type="entry name" value="VKOR"/>
    <property type="match status" value="1"/>
</dbReference>
<dbReference type="AlphaFoldDB" id="A0A3P8WT26"/>
<feature type="transmembrane region" description="Helical" evidence="12">
    <location>
        <begin position="131"/>
        <end position="152"/>
    </location>
</feature>
<protein>
    <recommendedName>
        <fullName evidence="3">vitamin-K-epoxide reductase (warfarin-sensitive)</fullName>
        <ecNumber evidence="3">1.17.4.4</ecNumber>
    </recommendedName>
</protein>
<dbReference type="CTD" id="79001"/>
<keyword evidence="6" id="KW-0256">Endoplasmic reticulum</keyword>
<comment type="similarity">
    <text evidence="2">Belongs to the VKOR family.</text>
</comment>
<keyword evidence="8" id="KW-0560">Oxidoreductase</keyword>
<dbReference type="CDD" id="cd12917">
    <property type="entry name" value="VKOR_euk"/>
    <property type="match status" value="1"/>
</dbReference>
<dbReference type="InterPro" id="IPR042406">
    <property type="entry name" value="VKORC1/VKORC1L1"/>
</dbReference>
<dbReference type="InterPro" id="IPR038354">
    <property type="entry name" value="VKOR_sf"/>
</dbReference>
<proteinExistence type="inferred from homology"/>
<evidence type="ECO:0000313" key="15">
    <source>
        <dbReference type="Proteomes" id="UP000265120"/>
    </source>
</evidence>
<reference evidence="14 15" key="1">
    <citation type="journal article" date="2014" name="Nat. Genet.">
        <title>Whole-genome sequence of a flatfish provides insights into ZW sex chromosome evolution and adaptation to a benthic lifestyle.</title>
        <authorList>
            <person name="Chen S."/>
            <person name="Zhang G."/>
            <person name="Shao C."/>
            <person name="Huang Q."/>
            <person name="Liu G."/>
            <person name="Zhang P."/>
            <person name="Song W."/>
            <person name="An N."/>
            <person name="Chalopin D."/>
            <person name="Volff J.N."/>
            <person name="Hong Y."/>
            <person name="Li Q."/>
            <person name="Sha Z."/>
            <person name="Zhou H."/>
            <person name="Xie M."/>
            <person name="Yu Q."/>
            <person name="Liu Y."/>
            <person name="Xiang H."/>
            <person name="Wang N."/>
            <person name="Wu K."/>
            <person name="Yang C."/>
            <person name="Zhou Q."/>
            <person name="Liao X."/>
            <person name="Yang L."/>
            <person name="Hu Q."/>
            <person name="Zhang J."/>
            <person name="Meng L."/>
            <person name="Jin L."/>
            <person name="Tian Y."/>
            <person name="Lian J."/>
            <person name="Yang J."/>
            <person name="Miao G."/>
            <person name="Liu S."/>
            <person name="Liang Z."/>
            <person name="Yan F."/>
            <person name="Li Y."/>
            <person name="Sun B."/>
            <person name="Zhang H."/>
            <person name="Zhang J."/>
            <person name="Zhu Y."/>
            <person name="Du M."/>
            <person name="Zhao Y."/>
            <person name="Schartl M."/>
            <person name="Tang Q."/>
            <person name="Wang J."/>
        </authorList>
    </citation>
    <scope>NUCLEOTIDE SEQUENCE</scope>
</reference>
<dbReference type="GeneID" id="103382040"/>
<dbReference type="FunCoup" id="A0A3P8WT26">
    <property type="interactions" value="74"/>
</dbReference>
<dbReference type="GO" id="GO:0005789">
    <property type="term" value="C:endoplasmic reticulum membrane"/>
    <property type="evidence" value="ECO:0007669"/>
    <property type="project" value="UniProtKB-SubCell"/>
</dbReference>
<evidence type="ECO:0000256" key="1">
    <source>
        <dbReference type="ARBA" id="ARBA00004477"/>
    </source>
</evidence>
<feature type="transmembrane region" description="Helical" evidence="12">
    <location>
        <begin position="15"/>
        <end position="32"/>
    </location>
</feature>
<dbReference type="EC" id="1.17.4.4" evidence="3"/>
<evidence type="ECO:0000256" key="11">
    <source>
        <dbReference type="ARBA" id="ARBA00023284"/>
    </source>
</evidence>
<sequence>MLTTGNQKMPRWERILRVLLCVIGLVLSVYALHVEISRERNPEYTAMCDIGESVSCSKVFTSRWGRGFGLVQFFVANDNPLNQPNSVLGIIFYTVQMCLGLSCSKKAALFLVFSSWVSVAGSIYLASILAFVLGDFCIVCVSTYIINLALLFTNLKRRTLIEGIKEKTR</sequence>
<evidence type="ECO:0000256" key="8">
    <source>
        <dbReference type="ARBA" id="ARBA00023002"/>
    </source>
</evidence>
<dbReference type="GO" id="GO:0047057">
    <property type="term" value="F:vitamin-K-epoxide reductase (warfarin-sensitive) activity"/>
    <property type="evidence" value="ECO:0007669"/>
    <property type="project" value="UniProtKB-EC"/>
</dbReference>
<keyword evidence="10" id="KW-1015">Disulfide bond</keyword>
<dbReference type="GeneTree" id="ENSGT00940000157421"/>
<evidence type="ECO:0000256" key="2">
    <source>
        <dbReference type="ARBA" id="ARBA00006214"/>
    </source>
</evidence>
<dbReference type="OMA" id="YVINFAL"/>
<dbReference type="Proteomes" id="UP000265120">
    <property type="component" value="Chromosome 8"/>
</dbReference>
<dbReference type="FunFam" id="1.20.1440.130:FF:000001">
    <property type="entry name" value="Vitamin K epoxide reductase complex subunit 1-like 1"/>
    <property type="match status" value="1"/>
</dbReference>
<comment type="subcellular location">
    <subcellularLocation>
        <location evidence="1">Endoplasmic reticulum membrane</location>
        <topology evidence="1">Multi-pass membrane protein</topology>
    </subcellularLocation>
</comment>
<keyword evidence="5" id="KW-0874">Quinone</keyword>
<dbReference type="RefSeq" id="XP_008312913.1">
    <property type="nucleotide sequence ID" value="XM_008314691.3"/>
</dbReference>
<name>A0A3P8WT26_CYNSE</name>
<feature type="transmembrane region" description="Helical" evidence="12">
    <location>
        <begin position="107"/>
        <end position="125"/>
    </location>
</feature>
<evidence type="ECO:0000256" key="10">
    <source>
        <dbReference type="ARBA" id="ARBA00023157"/>
    </source>
</evidence>
<dbReference type="STRING" id="244447.ENSCSEP00000030603"/>
<evidence type="ECO:0000313" key="14">
    <source>
        <dbReference type="Ensembl" id="ENSCSEP00000030603.1"/>
    </source>
</evidence>
<dbReference type="OrthoDB" id="17010at2759"/>
<keyword evidence="7 12" id="KW-1133">Transmembrane helix</keyword>
<keyword evidence="11" id="KW-0676">Redox-active center</keyword>
<evidence type="ECO:0000256" key="6">
    <source>
        <dbReference type="ARBA" id="ARBA00022824"/>
    </source>
</evidence>
<dbReference type="InterPro" id="IPR012932">
    <property type="entry name" value="VKOR"/>
</dbReference>
<evidence type="ECO:0000256" key="4">
    <source>
        <dbReference type="ARBA" id="ARBA00022692"/>
    </source>
</evidence>